<dbReference type="CDD" id="cd00104">
    <property type="entry name" value="KAZAL_FS"/>
    <property type="match status" value="1"/>
</dbReference>
<comment type="caution">
    <text evidence="2">The sequence shown here is derived from an EMBL/GenBank/DDBJ whole genome shotgun (WGS) entry which is preliminary data.</text>
</comment>
<dbReference type="InterPro" id="IPR002350">
    <property type="entry name" value="Kazal_dom"/>
</dbReference>
<accession>A0AAE1U9E4</accession>
<dbReference type="Gene3D" id="3.30.60.30">
    <property type="match status" value="1"/>
</dbReference>
<dbReference type="PROSITE" id="PS51465">
    <property type="entry name" value="KAZAL_2"/>
    <property type="match status" value="1"/>
</dbReference>
<dbReference type="SUPFAM" id="SSF100895">
    <property type="entry name" value="Kazal-type serine protease inhibitors"/>
    <property type="match status" value="1"/>
</dbReference>
<keyword evidence="3" id="KW-1185">Reference proteome</keyword>
<protein>
    <recommendedName>
        <fullName evidence="1">Kazal-like domain-containing protein</fullName>
    </recommendedName>
</protein>
<feature type="domain" description="Kazal-like" evidence="1">
    <location>
        <begin position="66"/>
        <end position="120"/>
    </location>
</feature>
<proteinExistence type="predicted"/>
<dbReference type="InterPro" id="IPR036058">
    <property type="entry name" value="Kazal_dom_sf"/>
</dbReference>
<dbReference type="Pfam" id="PF07648">
    <property type="entry name" value="Kazal_2"/>
    <property type="match status" value="1"/>
</dbReference>
<organism evidence="2 3">
    <name type="scientific">Petrolisthes manimaculis</name>
    <dbReference type="NCBI Taxonomy" id="1843537"/>
    <lineage>
        <taxon>Eukaryota</taxon>
        <taxon>Metazoa</taxon>
        <taxon>Ecdysozoa</taxon>
        <taxon>Arthropoda</taxon>
        <taxon>Crustacea</taxon>
        <taxon>Multicrustacea</taxon>
        <taxon>Malacostraca</taxon>
        <taxon>Eumalacostraca</taxon>
        <taxon>Eucarida</taxon>
        <taxon>Decapoda</taxon>
        <taxon>Pleocyemata</taxon>
        <taxon>Anomura</taxon>
        <taxon>Galatheoidea</taxon>
        <taxon>Porcellanidae</taxon>
        <taxon>Petrolisthes</taxon>
    </lineage>
</organism>
<evidence type="ECO:0000313" key="3">
    <source>
        <dbReference type="Proteomes" id="UP001292094"/>
    </source>
</evidence>
<dbReference type="SMART" id="SM00280">
    <property type="entry name" value="KAZAL"/>
    <property type="match status" value="1"/>
</dbReference>
<evidence type="ECO:0000313" key="2">
    <source>
        <dbReference type="EMBL" id="KAK4315092.1"/>
    </source>
</evidence>
<dbReference type="Proteomes" id="UP001292094">
    <property type="component" value="Unassembled WGS sequence"/>
</dbReference>
<reference evidence="2" key="1">
    <citation type="submission" date="2023-11" db="EMBL/GenBank/DDBJ databases">
        <title>Genome assemblies of two species of porcelain crab, Petrolisthes cinctipes and Petrolisthes manimaculis (Anomura: Porcellanidae).</title>
        <authorList>
            <person name="Angst P."/>
        </authorList>
    </citation>
    <scope>NUCLEOTIDE SEQUENCE</scope>
    <source>
        <strain evidence="2">PB745_02</strain>
        <tissue evidence="2">Gill</tissue>
    </source>
</reference>
<evidence type="ECO:0000259" key="1">
    <source>
        <dbReference type="PROSITE" id="PS51465"/>
    </source>
</evidence>
<sequence>MSVVRVGGLPEDIAMLPSTTTTTTATTTTTTTTATTTGGGGGSSRLACLLIVMITVACKVCIGMEVYVSDECLDGCVVTSNYNPVCGTDYVTYTNPTSLLCWKKCKNPDLGVAHFSTCVDWITGNHNNWQNINIRVKWQGPDI</sequence>
<dbReference type="AlphaFoldDB" id="A0AAE1U9E4"/>
<name>A0AAE1U9E4_9EUCA</name>
<dbReference type="EMBL" id="JAWZYT010001145">
    <property type="protein sequence ID" value="KAK4315092.1"/>
    <property type="molecule type" value="Genomic_DNA"/>
</dbReference>
<gene>
    <name evidence="2" type="ORF">Pmani_013655</name>
</gene>